<gene>
    <name evidence="2" type="ORF">FCL54_22370</name>
</gene>
<dbReference type="AlphaFoldDB" id="A0A5R9EWN6"/>
<protein>
    <submittedName>
        <fullName evidence="2">DUF1835 domain-containing protein</fullName>
    </submittedName>
</protein>
<keyword evidence="3" id="KW-1185">Reference proteome</keyword>
<name>A0A5R9EWN6_9BACL</name>
<evidence type="ECO:0000313" key="2">
    <source>
        <dbReference type="EMBL" id="TLS35069.1"/>
    </source>
</evidence>
<comment type="caution">
    <text evidence="2">The sequence shown here is derived from an EMBL/GenBank/DDBJ whole genome shotgun (WGS) entry which is preliminary data.</text>
</comment>
<proteinExistence type="predicted"/>
<dbReference type="InterPro" id="IPR014973">
    <property type="entry name" value="DUF1835"/>
</dbReference>
<dbReference type="Proteomes" id="UP000308230">
    <property type="component" value="Unassembled WGS sequence"/>
</dbReference>
<accession>A0A5R9EWN6</accession>
<dbReference type="Pfam" id="PF08874">
    <property type="entry name" value="DUF1835"/>
    <property type="match status" value="1"/>
</dbReference>
<evidence type="ECO:0000313" key="3">
    <source>
        <dbReference type="Proteomes" id="UP000308230"/>
    </source>
</evidence>
<dbReference type="EMBL" id="SWLG01000030">
    <property type="protein sequence ID" value="TLS35069.1"/>
    <property type="molecule type" value="Genomic_DNA"/>
</dbReference>
<reference evidence="2 3" key="1">
    <citation type="submission" date="2019-04" db="EMBL/GenBank/DDBJ databases">
        <title>Bacillus caeni sp. nov., a bacterium isolated from mangrove sediment.</title>
        <authorList>
            <person name="Huang H."/>
            <person name="Mo K."/>
            <person name="Hu Y."/>
        </authorList>
    </citation>
    <scope>NUCLEOTIDE SEQUENCE [LARGE SCALE GENOMIC DNA]</scope>
    <source>
        <strain evidence="2 3">HB172195</strain>
    </source>
</reference>
<feature type="domain" description="DUF1835" evidence="1">
    <location>
        <begin position="11"/>
        <end position="111"/>
    </location>
</feature>
<sequence length="325" mass="38271">MHERMFLLMLHITNGDILAEKLSFLEHERLPWREMYDFGPVFKVMGEKELSKRAAYFEQTITLPLDLYLANTERQEERLIAIEPEEEIVLWFEHDRYDQLMLLYLLNRLGTLHKTNVSMVLPEKYVTSERFFSLSQLTEQELENLFQERKKVSIEQFQQAEEGWEAFSSSNPKDLLNFIHHKAIKLPFLKQAILSHFDYFPSERNGLTSIEEETLKILADGKTKFLKLFESIASKRRSDGLSDLHFSAILKQLSKTKSPLIKVHGILPDFSLPEMNPFLELTEEGEEVLRAEKDRFDCLPFNWWLGGVHLQDGTYRWNGEDIIVR</sequence>
<evidence type="ECO:0000259" key="1">
    <source>
        <dbReference type="Pfam" id="PF08874"/>
    </source>
</evidence>
<organism evidence="2 3">
    <name type="scientific">Exobacillus caeni</name>
    <dbReference type="NCBI Taxonomy" id="2574798"/>
    <lineage>
        <taxon>Bacteria</taxon>
        <taxon>Bacillati</taxon>
        <taxon>Bacillota</taxon>
        <taxon>Bacilli</taxon>
        <taxon>Bacillales</taxon>
        <taxon>Guptibacillaceae</taxon>
        <taxon>Exobacillus</taxon>
    </lineage>
</organism>
<dbReference type="OrthoDB" id="127805at2"/>